<feature type="region of interest" description="Disordered" evidence="2">
    <location>
        <begin position="417"/>
        <end position="488"/>
    </location>
</feature>
<feature type="region of interest" description="Disordered" evidence="2">
    <location>
        <begin position="1"/>
        <end position="39"/>
    </location>
</feature>
<name>A0ABN7J4Q4_9BASI</name>
<comment type="caution">
    <text evidence="4">The sequence shown here is derived from an EMBL/GenBank/DDBJ whole genome shotgun (WGS) entry which is preliminary data.</text>
</comment>
<organism evidence="4 5">
    <name type="scientific">Tilletia caries</name>
    <name type="common">wheat bunt fungus</name>
    <dbReference type="NCBI Taxonomy" id="13290"/>
    <lineage>
        <taxon>Eukaryota</taxon>
        <taxon>Fungi</taxon>
        <taxon>Dikarya</taxon>
        <taxon>Basidiomycota</taxon>
        <taxon>Ustilaginomycotina</taxon>
        <taxon>Exobasidiomycetes</taxon>
        <taxon>Tilletiales</taxon>
        <taxon>Tilletiaceae</taxon>
        <taxon>Tilletia</taxon>
    </lineage>
</organism>
<evidence type="ECO:0000256" key="2">
    <source>
        <dbReference type="SAM" id="MobiDB-lite"/>
    </source>
</evidence>
<dbReference type="InterPro" id="IPR023398">
    <property type="entry name" value="TIF_eIF4e-like"/>
</dbReference>
<dbReference type="Pfam" id="PF08939">
    <property type="entry name" value="Bles03"/>
    <property type="match status" value="1"/>
</dbReference>
<dbReference type="SUPFAM" id="SSF55729">
    <property type="entry name" value="Acyl-CoA N-acyltransferases (Nat)"/>
    <property type="match status" value="1"/>
</dbReference>
<feature type="compositionally biased region" description="Basic and acidic residues" evidence="2">
    <location>
        <begin position="1"/>
        <end position="11"/>
    </location>
</feature>
<dbReference type="Gene3D" id="3.40.630.30">
    <property type="match status" value="1"/>
</dbReference>
<evidence type="ECO:0000313" key="4">
    <source>
        <dbReference type="EMBL" id="CAD6952254.1"/>
    </source>
</evidence>
<dbReference type="PANTHER" id="PTHR31438">
    <property type="entry name" value="LYSINE N-ACYLTRANSFERASE C17G9.06C-RELATED"/>
    <property type="match status" value="1"/>
</dbReference>
<protein>
    <recommendedName>
        <fullName evidence="3">Acyltransferase MbtK/IucB-like conserved domain-containing protein</fullName>
    </recommendedName>
</protein>
<dbReference type="Proteomes" id="UP000836402">
    <property type="component" value="Unassembled WGS sequence"/>
</dbReference>
<feature type="domain" description="Acyltransferase MbtK/IucB-like conserved" evidence="3">
    <location>
        <begin position="688"/>
        <end position="738"/>
    </location>
</feature>
<evidence type="ECO:0000256" key="1">
    <source>
        <dbReference type="ARBA" id="ARBA00009893"/>
    </source>
</evidence>
<dbReference type="SMART" id="SM01006">
    <property type="entry name" value="AlcB"/>
    <property type="match status" value="1"/>
</dbReference>
<dbReference type="EMBL" id="CAJHJG010005733">
    <property type="protein sequence ID" value="CAD6952254.1"/>
    <property type="molecule type" value="Genomic_DNA"/>
</dbReference>
<feature type="compositionally biased region" description="Polar residues" evidence="2">
    <location>
        <begin position="478"/>
        <end position="488"/>
    </location>
</feature>
<dbReference type="PANTHER" id="PTHR31438:SF1">
    <property type="entry name" value="LYSINE N-ACYLTRANSFERASE C17G9.06C-RELATED"/>
    <property type="match status" value="1"/>
</dbReference>
<feature type="compositionally biased region" description="Gly residues" evidence="2">
    <location>
        <begin position="323"/>
        <end position="339"/>
    </location>
</feature>
<feature type="region of interest" description="Disordered" evidence="2">
    <location>
        <begin position="323"/>
        <end position="403"/>
    </location>
</feature>
<evidence type="ECO:0000259" key="3">
    <source>
        <dbReference type="SMART" id="SM01006"/>
    </source>
</evidence>
<dbReference type="Gene3D" id="3.30.760.10">
    <property type="entry name" value="RNA Cap, Translation Initiation Factor Eif4e"/>
    <property type="match status" value="1"/>
</dbReference>
<evidence type="ECO:0000313" key="5">
    <source>
        <dbReference type="Proteomes" id="UP000836402"/>
    </source>
</evidence>
<reference evidence="4" key="1">
    <citation type="submission" date="2020-10" db="EMBL/GenBank/DDBJ databases">
        <authorList>
            <person name="Sedaghatjoo S."/>
        </authorList>
    </citation>
    <scope>NUCLEOTIDE SEQUENCE</scope>
    <source>
        <strain evidence="4">AZH3</strain>
    </source>
</reference>
<gene>
    <name evidence="4" type="ORF">JKIAZH3_G4531</name>
</gene>
<feature type="compositionally biased region" description="Basic and acidic residues" evidence="2">
    <location>
        <begin position="352"/>
        <end position="362"/>
    </location>
</feature>
<keyword evidence="5" id="KW-1185">Reference proteome</keyword>
<feature type="compositionally biased region" description="Acidic residues" evidence="2">
    <location>
        <begin position="422"/>
        <end position="431"/>
    </location>
</feature>
<sequence length="869" mass="95965">MPHFDHLPREESETETETETESSSSVGVVRTKTKPSKPKRDILAWTENVTKESLDDFLSAHQPSKTKNSADGWIWVRSARNPHANLSREEKEFFGEAVGQAMQVAEDVMKKAEEIKNDPNVPVRTSKKGPGRRDQLNKQGDILLAELKKIGTSSPALATGKWMWFEPAEKVDTLFSVLARSLIDGPLARLGYNEPEGPVVHTLKVATADSAKSDDRKDQQFLICLYFDSIWEKKHAKEVLHSLAAEHGVHHPSAAKADLYTYVNLTSNHPTKARSSNWRPTELILTDVYDDLKEAFWQMKKSGDWDRAEKEDREQFRKIVGGRGSLGVGEAGGGPGLAAGVGEKVKGKGKGKKDDGDERTGTESKPNSPPTKVDRHPSATAGVGDLQATASGSSTKIMPPPRTKVIKPTIVAGKPIAFAQDSDSEEDDEAEAERARERARRGGLARLAAREGTKASARPAKPFISHVQPASSSASSATKQSEISVTSSAAEDETLYTIALQHPAPEFASPTEEPDDNSLHARSLRAPQILRLGPADSLSENATETEVWNIQYVIFTLWPEQELVVLTPRAIEDAGLDGLRRRILTSGMAVEQPAAKSDSDAVSKSSGALLLLRSSFWAGAGQGALEGTAFAPWILPRPLQSALTRTHTPSIIPHLTPPRSPLPKPTYKVEGPLYVRYIPHLKQTLSFRLVDPEDGKDVENFAKWQDSDRVHAGWRQRSPTLDEHRAYLRSTHESSSSLGLIGYWDEEPWGYVEVYWVKESNIAPFFGVREFDRGFHALVGEEKFRGEHRVRAWMSSVLHVSFLSRSLSPPSPRASNAKMVNYECLNGGHVEKFIDLGHKRAALVLFPRERFFQLCPMAWTPQPSASSQK</sequence>
<accession>A0ABN7J4Q4</accession>
<comment type="similarity">
    <text evidence="1">Belongs to the lysine N-acyltransferase MbtK family.</text>
</comment>
<dbReference type="InterPro" id="IPR019432">
    <property type="entry name" value="Acyltransferase_MbtK/IucB-like"/>
</dbReference>
<dbReference type="InterPro" id="IPR015034">
    <property type="entry name" value="Bles03"/>
</dbReference>
<dbReference type="Pfam" id="PF13523">
    <property type="entry name" value="Acetyltransf_8"/>
    <property type="match status" value="1"/>
</dbReference>
<dbReference type="InterPro" id="IPR016181">
    <property type="entry name" value="Acyl_CoA_acyltransferase"/>
</dbReference>
<proteinExistence type="inferred from homology"/>